<dbReference type="AlphaFoldDB" id="A0A9N9JBJ1"/>
<feature type="compositionally biased region" description="Polar residues" evidence="1">
    <location>
        <begin position="1"/>
        <end position="11"/>
    </location>
</feature>
<comment type="caution">
    <text evidence="2">The sequence shown here is derived from an EMBL/GenBank/DDBJ whole genome shotgun (WGS) entry which is preliminary data.</text>
</comment>
<accession>A0A9N9JBJ1</accession>
<evidence type="ECO:0000313" key="2">
    <source>
        <dbReference type="EMBL" id="CAG8768275.1"/>
    </source>
</evidence>
<reference evidence="2" key="1">
    <citation type="submission" date="2021-06" db="EMBL/GenBank/DDBJ databases">
        <authorList>
            <person name="Kallberg Y."/>
            <person name="Tangrot J."/>
            <person name="Rosling A."/>
        </authorList>
    </citation>
    <scope>NUCLEOTIDE SEQUENCE</scope>
    <source>
        <strain evidence="2">CL551</strain>
    </source>
</reference>
<feature type="compositionally biased region" description="Low complexity" evidence="1">
    <location>
        <begin position="86"/>
        <end position="95"/>
    </location>
</feature>
<feature type="non-terminal residue" evidence="2">
    <location>
        <position position="357"/>
    </location>
</feature>
<feature type="compositionally biased region" description="Low complexity" evidence="1">
    <location>
        <begin position="47"/>
        <end position="57"/>
    </location>
</feature>
<feature type="compositionally biased region" description="Polar residues" evidence="1">
    <location>
        <begin position="20"/>
        <end position="34"/>
    </location>
</feature>
<dbReference type="Proteomes" id="UP000789342">
    <property type="component" value="Unassembled WGS sequence"/>
</dbReference>
<feature type="region of interest" description="Disordered" evidence="1">
    <location>
        <begin position="1"/>
        <end position="127"/>
    </location>
</feature>
<feature type="compositionally biased region" description="Basic and acidic residues" evidence="1">
    <location>
        <begin position="117"/>
        <end position="127"/>
    </location>
</feature>
<dbReference type="EMBL" id="CAJVPV010044923">
    <property type="protein sequence ID" value="CAG8768275.1"/>
    <property type="molecule type" value="Genomic_DNA"/>
</dbReference>
<evidence type="ECO:0000313" key="3">
    <source>
        <dbReference type="Proteomes" id="UP000789342"/>
    </source>
</evidence>
<gene>
    <name evidence="2" type="ORF">AMORRO_LOCUS16427</name>
</gene>
<feature type="compositionally biased region" description="Polar residues" evidence="1">
    <location>
        <begin position="209"/>
        <end position="241"/>
    </location>
</feature>
<name>A0A9N9JBJ1_9GLOM</name>
<feature type="region of interest" description="Disordered" evidence="1">
    <location>
        <begin position="267"/>
        <end position="357"/>
    </location>
</feature>
<feature type="region of interest" description="Disordered" evidence="1">
    <location>
        <begin position="209"/>
        <end position="247"/>
    </location>
</feature>
<sequence length="357" mass="39535">PVSEASNTSEACSRKIQDNDAPNTIPIPQNQNSGYKRGHVEQRSKTSSWSWWSSSSSGRSPVNNSPEEKHKYNDDASTYDSDKDSNSSSVDVSSSIRETHSENKKSHQSVEINPVDSAEKKEHKKLSDTATIIEDSEEHIVNKHIVNKASDPRSSSSWWLFGNNHNNSRSSEKFDTTTFVNNTKTTINTNTVIDNKSTTDLSQLKVVTKDSSITQQNEEPDQSKNPIKSSTTSIHNGYSTTRVKRTSSDTKRWSLFGTWSASTSTLNLLENDDRSENHKTDDEASSTEPDAPLSRSSTLPTTLPPSNTTPSPSAKDSQKSSTNPQNKHEANPLVQSLSKNRQSWLDFFTNGPPSQTN</sequence>
<protein>
    <submittedName>
        <fullName evidence="2">16423_t:CDS:1</fullName>
    </submittedName>
</protein>
<feature type="compositionally biased region" description="Polar residues" evidence="1">
    <location>
        <begin position="333"/>
        <end position="343"/>
    </location>
</feature>
<feature type="compositionally biased region" description="Basic and acidic residues" evidence="1">
    <location>
        <begin position="271"/>
        <end position="282"/>
    </location>
</feature>
<proteinExistence type="predicted"/>
<evidence type="ECO:0000256" key="1">
    <source>
        <dbReference type="SAM" id="MobiDB-lite"/>
    </source>
</evidence>
<feature type="compositionally biased region" description="Basic and acidic residues" evidence="1">
    <location>
        <begin position="66"/>
        <end position="85"/>
    </location>
</feature>
<organism evidence="2 3">
    <name type="scientific">Acaulospora morrowiae</name>
    <dbReference type="NCBI Taxonomy" id="94023"/>
    <lineage>
        <taxon>Eukaryota</taxon>
        <taxon>Fungi</taxon>
        <taxon>Fungi incertae sedis</taxon>
        <taxon>Mucoromycota</taxon>
        <taxon>Glomeromycotina</taxon>
        <taxon>Glomeromycetes</taxon>
        <taxon>Diversisporales</taxon>
        <taxon>Acaulosporaceae</taxon>
        <taxon>Acaulospora</taxon>
    </lineage>
</organism>
<feature type="compositionally biased region" description="Low complexity" evidence="1">
    <location>
        <begin position="292"/>
        <end position="313"/>
    </location>
</feature>
<keyword evidence="3" id="KW-1185">Reference proteome</keyword>
<feature type="non-terminal residue" evidence="2">
    <location>
        <position position="1"/>
    </location>
</feature>